<dbReference type="InterPro" id="IPR017919">
    <property type="entry name" value="TFIIE/TFIIEa_HTH"/>
</dbReference>
<dbReference type="InterPro" id="IPR036390">
    <property type="entry name" value="WH_DNA-bd_sf"/>
</dbReference>
<dbReference type="InterPro" id="IPR039748">
    <property type="entry name" value="RPC3"/>
</dbReference>
<dbReference type="EMBL" id="KN880520">
    <property type="protein sequence ID" value="KIY67670.1"/>
    <property type="molecule type" value="Genomic_DNA"/>
</dbReference>
<name>A0A0D7BBR6_9AGAR</name>
<dbReference type="PANTHER" id="PTHR12949">
    <property type="entry name" value="RNA POLYMERASE III DNA DIRECTED -RELATED"/>
    <property type="match status" value="1"/>
</dbReference>
<dbReference type="GO" id="GO:0005666">
    <property type="term" value="C:RNA polymerase III complex"/>
    <property type="evidence" value="ECO:0007669"/>
    <property type="project" value="UniProtKB-UniRule"/>
</dbReference>
<comment type="subcellular location">
    <subcellularLocation>
        <location evidence="1 9">Nucleus</location>
    </subcellularLocation>
</comment>
<gene>
    <name evidence="11" type="ORF">CYLTODRAFT_422316</name>
</gene>
<dbReference type="Pfam" id="PF08221">
    <property type="entry name" value="HTH_9"/>
    <property type="match status" value="1"/>
</dbReference>
<evidence type="ECO:0000259" key="10">
    <source>
        <dbReference type="PROSITE" id="PS51344"/>
    </source>
</evidence>
<evidence type="ECO:0000256" key="8">
    <source>
        <dbReference type="ARBA" id="ARBA00025127"/>
    </source>
</evidence>
<dbReference type="PROSITE" id="PS51344">
    <property type="entry name" value="HTH_TFE_IIE"/>
    <property type="match status" value="1"/>
</dbReference>
<protein>
    <recommendedName>
        <fullName evidence="4 9">DNA-directed RNA polymerase III subunit RPC3</fullName>
        <shortName evidence="9">RNA polymerase III subunit C3</shortName>
    </recommendedName>
</protein>
<dbReference type="SUPFAM" id="SSF46785">
    <property type="entry name" value="Winged helix' DNA-binding domain"/>
    <property type="match status" value="1"/>
</dbReference>
<dbReference type="InterPro" id="IPR036388">
    <property type="entry name" value="WH-like_DNA-bd_sf"/>
</dbReference>
<dbReference type="InterPro" id="IPR008806">
    <property type="entry name" value="RNA_pol_III_Rpc82_C"/>
</dbReference>
<dbReference type="Pfam" id="PF22536">
    <property type="entry name" value="WHD_POLR3C"/>
    <property type="match status" value="1"/>
</dbReference>
<evidence type="ECO:0000313" key="12">
    <source>
        <dbReference type="Proteomes" id="UP000054007"/>
    </source>
</evidence>
<evidence type="ECO:0000256" key="9">
    <source>
        <dbReference type="RuleBase" id="RU367076"/>
    </source>
</evidence>
<comment type="function">
    <text evidence="8 9">DNA-dependent RNA polymerase catalyzes the transcription of DNA into RNA using the four ribonucleoside triphosphates as substrates. Specific core component of RNA polymerase III which synthesizes small RNAs, such as 5S rRNA and tRNAs.</text>
</comment>
<dbReference type="GO" id="GO:0006351">
    <property type="term" value="P:DNA-templated transcription"/>
    <property type="evidence" value="ECO:0007669"/>
    <property type="project" value="InterPro"/>
</dbReference>
<dbReference type="InterPro" id="IPR013197">
    <property type="entry name" value="RNA_pol_III_RPC82-rel_HTH"/>
</dbReference>
<sequence length="526" mass="59578">MADAHTARLCVQIIDSHFGSLTSTVASTLLTRGRLTLPHLIRYSGLKPRTVRACILVLVQHNLLWHATLDREEEALEINVEECLTRLRYGRYAWIAEENLGVKAREILELVLDHGKLRPEEIMREIKETHFVSDVKDYNKALTQLVKLRYLKPATALGHQSPRDKLIKYEAAERAKISGLPTTKQLREAKEVAYAMWKREEAAAESEGLTVKGRVNETAYFRINAERFNIHIRNTLIERAARQRYNEGAAAVVRAALKVTEQQQLSLAEARTEPITIANIAGQLTANDNLASGLVLTSSKQANRAQCIKEYLGILSNADNPTLTARAAAFVSFDSQKVHVEFETVGKRMKRGVLEAVVRERHGTEGVRIIRLLLETGKMDEKQISKVAMMATKDVRPKLSALAGESIISTSEVPRGADRNPTRTFYLWYIDLNKAYQVILLQLYKTLYNIGVRRQTEKEEQMVKTVLEKRARKDVQADLSLLSALDRDVLEAWEQKEERLTVLEMRVEESVFLLRDLAVLGSDNND</sequence>
<evidence type="ECO:0000256" key="3">
    <source>
        <dbReference type="ARBA" id="ARBA00011206"/>
    </source>
</evidence>
<evidence type="ECO:0000256" key="4">
    <source>
        <dbReference type="ARBA" id="ARBA00016689"/>
    </source>
</evidence>
<keyword evidence="7 9" id="KW-0539">Nucleus</keyword>
<evidence type="ECO:0000256" key="1">
    <source>
        <dbReference type="ARBA" id="ARBA00004123"/>
    </source>
</evidence>
<comment type="similarity">
    <text evidence="2 9">Belongs to the RNA polymerase beta chain family.</text>
</comment>
<dbReference type="Pfam" id="PF05645">
    <property type="entry name" value="RNA_pol_Rpc82"/>
    <property type="match status" value="1"/>
</dbReference>
<evidence type="ECO:0000256" key="5">
    <source>
        <dbReference type="ARBA" id="ARBA00022478"/>
    </source>
</evidence>
<keyword evidence="12" id="KW-1185">Reference proteome</keyword>
<evidence type="ECO:0000313" key="11">
    <source>
        <dbReference type="EMBL" id="KIY67670.1"/>
    </source>
</evidence>
<dbReference type="PANTHER" id="PTHR12949:SF0">
    <property type="entry name" value="DNA-DIRECTED RNA POLYMERASE III SUBUNIT RPC3"/>
    <property type="match status" value="1"/>
</dbReference>
<evidence type="ECO:0000256" key="6">
    <source>
        <dbReference type="ARBA" id="ARBA00023163"/>
    </source>
</evidence>
<evidence type="ECO:0000256" key="7">
    <source>
        <dbReference type="ARBA" id="ARBA00023242"/>
    </source>
</evidence>
<dbReference type="Proteomes" id="UP000054007">
    <property type="component" value="Unassembled WGS sequence"/>
</dbReference>
<accession>A0A0D7BBR6</accession>
<organism evidence="11 12">
    <name type="scientific">Cylindrobasidium torrendii FP15055 ss-10</name>
    <dbReference type="NCBI Taxonomy" id="1314674"/>
    <lineage>
        <taxon>Eukaryota</taxon>
        <taxon>Fungi</taxon>
        <taxon>Dikarya</taxon>
        <taxon>Basidiomycota</taxon>
        <taxon>Agaricomycotina</taxon>
        <taxon>Agaricomycetes</taxon>
        <taxon>Agaricomycetidae</taxon>
        <taxon>Agaricales</taxon>
        <taxon>Marasmiineae</taxon>
        <taxon>Physalacriaceae</taxon>
        <taxon>Cylindrobasidium</taxon>
    </lineage>
</organism>
<dbReference type="STRING" id="1314674.A0A0D7BBR6"/>
<feature type="domain" description="HTH TFE/IIEalpha-type" evidence="10">
    <location>
        <begin position="346"/>
        <end position="436"/>
    </location>
</feature>
<dbReference type="Gene3D" id="1.10.10.10">
    <property type="entry name" value="Winged helix-like DNA-binding domain superfamily/Winged helix DNA-binding domain"/>
    <property type="match status" value="4"/>
</dbReference>
<dbReference type="InterPro" id="IPR055207">
    <property type="entry name" value="POLR3C_WHD"/>
</dbReference>
<reference evidence="11 12" key="1">
    <citation type="journal article" date="2015" name="Fungal Genet. Biol.">
        <title>Evolution of novel wood decay mechanisms in Agaricales revealed by the genome sequences of Fistulina hepatica and Cylindrobasidium torrendii.</title>
        <authorList>
            <person name="Floudas D."/>
            <person name="Held B.W."/>
            <person name="Riley R."/>
            <person name="Nagy L.G."/>
            <person name="Koehler G."/>
            <person name="Ransdell A.S."/>
            <person name="Younus H."/>
            <person name="Chow J."/>
            <person name="Chiniquy J."/>
            <person name="Lipzen A."/>
            <person name="Tritt A."/>
            <person name="Sun H."/>
            <person name="Haridas S."/>
            <person name="LaButti K."/>
            <person name="Ohm R.A."/>
            <person name="Kues U."/>
            <person name="Blanchette R.A."/>
            <person name="Grigoriev I.V."/>
            <person name="Minto R.E."/>
            <person name="Hibbett D.S."/>
        </authorList>
    </citation>
    <scope>NUCLEOTIDE SEQUENCE [LARGE SCALE GENOMIC DNA]</scope>
    <source>
        <strain evidence="11 12">FP15055 ss-10</strain>
    </source>
</reference>
<evidence type="ECO:0000256" key="2">
    <source>
        <dbReference type="ARBA" id="ARBA00006835"/>
    </source>
</evidence>
<dbReference type="AlphaFoldDB" id="A0A0D7BBR6"/>
<keyword evidence="6 9" id="KW-0804">Transcription</keyword>
<keyword evidence="5 9" id="KW-0240">DNA-directed RNA polymerase</keyword>
<proteinExistence type="inferred from homology"/>
<dbReference type="OrthoDB" id="272392at2759"/>
<comment type="subunit">
    <text evidence="3 9">Component of the RNA polymerase III (Pol III) complex consisting of 17 subunits.</text>
</comment>
<dbReference type="GO" id="GO:0003697">
    <property type="term" value="F:single-stranded DNA binding"/>
    <property type="evidence" value="ECO:0007669"/>
    <property type="project" value="UniProtKB-UniRule"/>
</dbReference>